<evidence type="ECO:0000313" key="2">
    <source>
        <dbReference type="EMBL" id="TGO82189.1"/>
    </source>
</evidence>
<dbReference type="InterPro" id="IPR010730">
    <property type="entry name" value="HET"/>
</dbReference>
<dbReference type="PANTHER" id="PTHR33112">
    <property type="entry name" value="DOMAIN PROTEIN, PUTATIVE-RELATED"/>
    <property type="match status" value="1"/>
</dbReference>
<evidence type="ECO:0000313" key="3">
    <source>
        <dbReference type="Proteomes" id="UP000297280"/>
    </source>
</evidence>
<dbReference type="EMBL" id="PQXO01000890">
    <property type="protein sequence ID" value="TGO82189.1"/>
    <property type="molecule type" value="Genomic_DNA"/>
</dbReference>
<feature type="domain" description="Heterokaryon incompatibility" evidence="1">
    <location>
        <begin position="61"/>
        <end position="189"/>
    </location>
</feature>
<dbReference type="AlphaFoldDB" id="A0A4Z1KL57"/>
<accession>A0A4Z1KL57</accession>
<keyword evidence="3" id="KW-1185">Reference proteome</keyword>
<reference evidence="2 3" key="1">
    <citation type="submission" date="2017-12" db="EMBL/GenBank/DDBJ databases">
        <title>Comparative genomics of Botrytis spp.</title>
        <authorList>
            <person name="Valero-Jimenez C.A."/>
            <person name="Tapia P."/>
            <person name="Veloso J."/>
            <person name="Silva-Moreno E."/>
            <person name="Staats M."/>
            <person name="Valdes J.H."/>
            <person name="Van Kan J.A.L."/>
        </authorList>
    </citation>
    <scope>NUCLEOTIDE SEQUENCE [LARGE SCALE GENOMIC DNA]</scope>
    <source>
        <strain evidence="2 3">MUCL3349</strain>
    </source>
</reference>
<comment type="caution">
    <text evidence="2">The sequence shown here is derived from an EMBL/GenBank/DDBJ whole genome shotgun (WGS) entry which is preliminary data.</text>
</comment>
<proteinExistence type="predicted"/>
<protein>
    <recommendedName>
        <fullName evidence="1">Heterokaryon incompatibility domain-containing protein</fullName>
    </recommendedName>
</protein>
<name>A0A4Z1KL57_9HELO</name>
<organism evidence="2 3">
    <name type="scientific">Botrytis porri</name>
    <dbReference type="NCBI Taxonomy" id="87229"/>
    <lineage>
        <taxon>Eukaryota</taxon>
        <taxon>Fungi</taxon>
        <taxon>Dikarya</taxon>
        <taxon>Ascomycota</taxon>
        <taxon>Pezizomycotina</taxon>
        <taxon>Leotiomycetes</taxon>
        <taxon>Helotiales</taxon>
        <taxon>Sclerotiniaceae</taxon>
        <taxon>Botrytis</taxon>
    </lineage>
</organism>
<dbReference type="STRING" id="87229.A0A4Z1KL57"/>
<sequence>MDATQYPSEPLRVNFDFLRRLLNECLEDHEECRSTKVEVAKLRVIEVTTKRICQAPPSCEYIALSYVWGDNSTCKSTQGEFPSVVQDAFAVTEALGYHYLWVDRYCIDQNPSSPQMQSMINQMDLVYSNARVTIVAASGSSASDGLPGISVPRYQAHAVIGETHLIEVPNVVADIRLSNWVTRGWTYQEWYFSKRRLVFTDSEVMFLCNEERVKETVLGRDIYEIEDMEHEFESIKPRSHIKAHPLHSYDLDLNAFAGILRYYESVAVGGKGPMSHLWGVPMKLLGHPKDEQVFFDLLWDHKAIAHRRNSLPSWSWSGWGGPVRFGNYGMQIQTLTIDPTANKPLDHSTDENEGVTSAVERILQIQIPLEDRTIDLDGFCWERQLNLHREIHPKELHITSFIMPLRFRKIRSGRSYSYLEEEVVGPLPPKIIPTFLLRQGIFLGIPVFFDREYNSELHKLGLVLPSGGQFYKGPDIYNIIVLHPVADGKYERAGILTLRYDVDMGDIEASGSSGCRGVSLDENDNRISDDDYKYTNPRNEASNEYLFLQDAEWKTICLI</sequence>
<gene>
    <name evidence="2" type="ORF">BPOR_0895g00010</name>
</gene>
<dbReference type="PANTHER" id="PTHR33112:SF1">
    <property type="entry name" value="HETEROKARYON INCOMPATIBILITY DOMAIN-CONTAINING PROTEIN"/>
    <property type="match status" value="1"/>
</dbReference>
<dbReference type="Pfam" id="PF06985">
    <property type="entry name" value="HET"/>
    <property type="match status" value="1"/>
</dbReference>
<dbReference type="Proteomes" id="UP000297280">
    <property type="component" value="Unassembled WGS sequence"/>
</dbReference>
<evidence type="ECO:0000259" key="1">
    <source>
        <dbReference type="Pfam" id="PF06985"/>
    </source>
</evidence>